<name>A0A6J7IC00_9ZZZZ</name>
<organism evidence="1">
    <name type="scientific">freshwater metagenome</name>
    <dbReference type="NCBI Taxonomy" id="449393"/>
    <lineage>
        <taxon>unclassified sequences</taxon>
        <taxon>metagenomes</taxon>
        <taxon>ecological metagenomes</taxon>
    </lineage>
</organism>
<dbReference type="PANTHER" id="PTHR31118">
    <property type="entry name" value="CYCLASE-LIKE PROTEIN 2"/>
    <property type="match status" value="1"/>
</dbReference>
<dbReference type="Pfam" id="PF04199">
    <property type="entry name" value="Cyclase"/>
    <property type="match status" value="1"/>
</dbReference>
<dbReference type="GO" id="GO:0019441">
    <property type="term" value="P:L-tryptophan catabolic process to kynurenine"/>
    <property type="evidence" value="ECO:0007669"/>
    <property type="project" value="InterPro"/>
</dbReference>
<dbReference type="SUPFAM" id="SSF102198">
    <property type="entry name" value="Putative cyclase"/>
    <property type="match status" value="1"/>
</dbReference>
<dbReference type="InterPro" id="IPR037175">
    <property type="entry name" value="KFase_sf"/>
</dbReference>
<dbReference type="GO" id="GO:0004061">
    <property type="term" value="F:arylformamidase activity"/>
    <property type="evidence" value="ECO:0007669"/>
    <property type="project" value="InterPro"/>
</dbReference>
<protein>
    <submittedName>
        <fullName evidence="1">Unannotated protein</fullName>
    </submittedName>
</protein>
<dbReference type="AlphaFoldDB" id="A0A6J7IC00"/>
<reference evidence="1" key="1">
    <citation type="submission" date="2020-05" db="EMBL/GenBank/DDBJ databases">
        <authorList>
            <person name="Chiriac C."/>
            <person name="Salcher M."/>
            <person name="Ghai R."/>
            <person name="Kavagutti S V."/>
        </authorList>
    </citation>
    <scope>NUCLEOTIDE SEQUENCE</scope>
</reference>
<evidence type="ECO:0000313" key="1">
    <source>
        <dbReference type="EMBL" id="CAB4928092.1"/>
    </source>
</evidence>
<gene>
    <name evidence="1" type="ORF">UFOPK3610_01788</name>
</gene>
<sequence length="297" mass="33513">MKIVDMSHTWGIHTPGWVGYPGCQIYYTQTLQTNRIVSQRIETSLHTGTHLDGPIHAADGGADMASLPLTKLIHEGVIVDVSDRVGDWDIITPEMITSKVEVKKGDILIIHTGYHKYYTGQPQQDLVRYFTMHPGGGLELAKWMMEMEIQWWGIDAGSGDHPMNTTIRHMRPDIAKRFEEHVGMTCLEYFGEYEYTHHLSGRRIKEDLFPMHHLAFPQGCIHAENVGGDIEAVLNQRCIIGAFPWKIEGGEGCPCRIMAFFDVGPLEVIDAIASGDFVRPEAVHTRYPHNVTSTRTY</sequence>
<dbReference type="EMBL" id="CAFBMR010000113">
    <property type="protein sequence ID" value="CAB4928092.1"/>
    <property type="molecule type" value="Genomic_DNA"/>
</dbReference>
<accession>A0A6J7IC00</accession>
<dbReference type="Gene3D" id="3.50.30.50">
    <property type="entry name" value="Putative cyclase"/>
    <property type="match status" value="1"/>
</dbReference>
<dbReference type="PANTHER" id="PTHR31118:SF32">
    <property type="entry name" value="KYNURENINE FORMAMIDASE"/>
    <property type="match status" value="1"/>
</dbReference>
<proteinExistence type="predicted"/>
<dbReference type="InterPro" id="IPR007325">
    <property type="entry name" value="KFase/CYL"/>
</dbReference>